<feature type="transmembrane region" description="Helical" evidence="3">
    <location>
        <begin position="26"/>
        <end position="50"/>
    </location>
</feature>
<evidence type="ECO:0000313" key="4">
    <source>
        <dbReference type="EMBL" id="SEA19197.1"/>
    </source>
</evidence>
<accession>A0A1H3Z6C2</accession>
<organism evidence="4 5">
    <name type="scientific">Flavobacterium gillisiae</name>
    <dbReference type="NCBI Taxonomy" id="150146"/>
    <lineage>
        <taxon>Bacteria</taxon>
        <taxon>Pseudomonadati</taxon>
        <taxon>Bacteroidota</taxon>
        <taxon>Flavobacteriia</taxon>
        <taxon>Flavobacteriales</taxon>
        <taxon>Flavobacteriaceae</taxon>
        <taxon>Flavobacterium</taxon>
    </lineage>
</organism>
<dbReference type="AlphaFoldDB" id="A0A1H3Z6C2"/>
<evidence type="ECO:0000256" key="3">
    <source>
        <dbReference type="SAM" id="Phobius"/>
    </source>
</evidence>
<sequence>MEASNSIYQKLEVFIRKYYTNELIRGIVLFIGLGLLYFLFTLFVEYFLWLKPMGRSILFWTFIVVEVVLLFRFILFPIFKLFKFQKGIDYDQASKIIGNHFADVNDTLTNFLQLANSDKMEHSSELLLASIDQKANSLQPVPFGNAINFKSNKRYLPFAIVPILFFLFFYLSGNSAVISQSLNRVVHFNDSFLPPAPFKFVVLNSSLQSEQNKDFLLKIKTQGKVAPENAMIFIDGESYFMENSKPGEFQFKIAKPMKDVMFHVEGNAISSEEYKLIVVAVPTISNFEMQLNYPSYLNKKAEVVKGTGNAVIPEGTKVTWKINSLATENIFWTEETMRFSFQKNENMFSLSKNIIQSSDYQIITSNKRVKDYEKLNYQLTVIKDQFPTINANYAPDSLKVDKSFVLGQMTDDYGLSRLHVVYYPKSKPDAGKRGTIPVKTSGYEQFLFSFPGGLAVEQGVSYEYYFEVFDNDALHGFKSSKSSVFSNRIGTDEEKKSELLQQQNDNINSLQKSLKNQDKQLTEIDKLQKTGKEKEQFEFNDQQNVKDFIQQQKKQDEMMKEFAKKMKDNLDELKTVPKDELKEELKKRLYKADQDLEKNQKLLDELKELNDKIKNEELLNKLDQFKQNSKNQVKNLEQLVELTKKYYVEKKAEQLGDKLDKLADKQNKLSENEKENSADKQKHINSEFKNIQDELKDLEKDNAELKSPVDLPDDSAIEKSIAEDLKKATDELQKDNKAKAKPSQKKAADKMKSMSKKMTQSLDGSAKEQMEEDVKMLRQILDNLLAYSLSQEYVMVQFRGLKGGSPAFNKNIKLQQDLKLQFKHVDDSLFAMSLRNPKIAEDITKEIGNVHYNIDKSLVSLADAQIPKGLSHQQYAVSSANKLGDFLSDILNNMQMSLSGMGAGKPKPGSGQGMQLPDIIKKQDGLGEKMKEGMEKGQKPGDGKEGKSGEGSKKGKEGPQDGGMGEGDAQALLEIYKEQKQLREALENELNKQGLGGNGKSALEQMKEIEKQLLNKGFKNETLQKILNVKQELLKLNTAVQQQGEEKKRQSESNKREFNNESKPLPDALLDYLNSIEILDRQSLPLRSNFNRKVQEYFNRK</sequence>
<name>A0A1H3Z6C2_9FLAO</name>
<gene>
    <name evidence="4" type="ORF">SAMN05443667_102276</name>
</gene>
<feature type="region of interest" description="Disordered" evidence="2">
    <location>
        <begin position="730"/>
        <end position="754"/>
    </location>
</feature>
<dbReference type="RefSeq" id="WP_176980577.1">
    <property type="nucleotide sequence ID" value="NZ_FNRD01000002.1"/>
</dbReference>
<evidence type="ECO:0008006" key="6">
    <source>
        <dbReference type="Google" id="ProtNLM"/>
    </source>
</evidence>
<keyword evidence="3" id="KW-0812">Transmembrane</keyword>
<reference evidence="5" key="1">
    <citation type="submission" date="2016-10" db="EMBL/GenBank/DDBJ databases">
        <authorList>
            <person name="Varghese N."/>
            <person name="Submissions S."/>
        </authorList>
    </citation>
    <scope>NUCLEOTIDE SEQUENCE [LARGE SCALE GENOMIC DNA]</scope>
    <source>
        <strain evidence="5">DSM 22376</strain>
    </source>
</reference>
<feature type="transmembrane region" description="Helical" evidence="3">
    <location>
        <begin position="56"/>
        <end position="79"/>
    </location>
</feature>
<evidence type="ECO:0000256" key="1">
    <source>
        <dbReference type="SAM" id="Coils"/>
    </source>
</evidence>
<feature type="compositionally biased region" description="Basic and acidic residues" evidence="2">
    <location>
        <begin position="929"/>
        <end position="959"/>
    </location>
</feature>
<proteinExistence type="predicted"/>
<feature type="compositionally biased region" description="Basic and acidic residues" evidence="2">
    <location>
        <begin position="1044"/>
        <end position="1060"/>
    </location>
</feature>
<dbReference type="Proteomes" id="UP000198951">
    <property type="component" value="Unassembled WGS sequence"/>
</dbReference>
<dbReference type="EMBL" id="FNRD01000002">
    <property type="protein sequence ID" value="SEA19197.1"/>
    <property type="molecule type" value="Genomic_DNA"/>
</dbReference>
<feature type="region of interest" description="Disordered" evidence="2">
    <location>
        <begin position="1040"/>
        <end position="1066"/>
    </location>
</feature>
<protein>
    <recommendedName>
        <fullName evidence="6">Glutamyl-tRNA synthetase</fullName>
    </recommendedName>
</protein>
<feature type="region of interest" description="Disordered" evidence="2">
    <location>
        <begin position="898"/>
        <end position="917"/>
    </location>
</feature>
<keyword evidence="3" id="KW-0472">Membrane</keyword>
<feature type="coiled-coil region" evidence="1">
    <location>
        <begin position="582"/>
        <end position="708"/>
    </location>
</feature>
<evidence type="ECO:0000313" key="5">
    <source>
        <dbReference type="Proteomes" id="UP000198951"/>
    </source>
</evidence>
<keyword evidence="5" id="KW-1185">Reference proteome</keyword>
<feature type="coiled-coil region" evidence="1">
    <location>
        <begin position="497"/>
        <end position="527"/>
    </location>
</feature>
<keyword evidence="3" id="KW-1133">Transmembrane helix</keyword>
<feature type="region of interest" description="Disordered" evidence="2">
    <location>
        <begin position="929"/>
        <end position="967"/>
    </location>
</feature>
<keyword evidence="1" id="KW-0175">Coiled coil</keyword>
<feature type="transmembrane region" description="Helical" evidence="3">
    <location>
        <begin position="155"/>
        <end position="173"/>
    </location>
</feature>
<dbReference type="STRING" id="150146.SAMN05443667_102276"/>
<evidence type="ECO:0000256" key="2">
    <source>
        <dbReference type="SAM" id="MobiDB-lite"/>
    </source>
</evidence>